<accession>A0A8H6DT70</accession>
<protein>
    <submittedName>
        <fullName evidence="1">Uncharacterized protein</fullName>
    </submittedName>
</protein>
<sequence>MLPSNATCLWVVRLISALLVLYSKFFLCFGADFFENCNIWDLKSNIFIAFASPTCTNSSHLTFFKNNKNQSQAASCKQPSLDRYK</sequence>
<dbReference type="EMBL" id="WNKQ01000014">
    <property type="protein sequence ID" value="KAF5846933.1"/>
    <property type="molecule type" value="Genomic_DNA"/>
</dbReference>
<name>A0A8H6DT70_COCSA</name>
<comment type="caution">
    <text evidence="1">The sequence shown here is derived from an EMBL/GenBank/DDBJ whole genome shotgun (WGS) entry which is preliminary data.</text>
</comment>
<gene>
    <name evidence="1" type="ORF">GGP41_003207</name>
</gene>
<proteinExistence type="predicted"/>
<evidence type="ECO:0000313" key="1">
    <source>
        <dbReference type="EMBL" id="KAF5846933.1"/>
    </source>
</evidence>
<dbReference type="AlphaFoldDB" id="A0A8H6DT70"/>
<dbReference type="Proteomes" id="UP000624244">
    <property type="component" value="Unassembled WGS sequence"/>
</dbReference>
<evidence type="ECO:0000313" key="2">
    <source>
        <dbReference type="Proteomes" id="UP000624244"/>
    </source>
</evidence>
<reference evidence="1" key="1">
    <citation type="submission" date="2019-11" db="EMBL/GenBank/DDBJ databases">
        <title>Bipolaris sorokiniana Genome sequencing.</title>
        <authorList>
            <person name="Wang H."/>
        </authorList>
    </citation>
    <scope>NUCLEOTIDE SEQUENCE</scope>
</reference>
<organism evidence="1 2">
    <name type="scientific">Cochliobolus sativus</name>
    <name type="common">Common root rot and spot blotch fungus</name>
    <name type="synonym">Bipolaris sorokiniana</name>
    <dbReference type="NCBI Taxonomy" id="45130"/>
    <lineage>
        <taxon>Eukaryota</taxon>
        <taxon>Fungi</taxon>
        <taxon>Dikarya</taxon>
        <taxon>Ascomycota</taxon>
        <taxon>Pezizomycotina</taxon>
        <taxon>Dothideomycetes</taxon>
        <taxon>Pleosporomycetidae</taxon>
        <taxon>Pleosporales</taxon>
        <taxon>Pleosporineae</taxon>
        <taxon>Pleosporaceae</taxon>
        <taxon>Bipolaris</taxon>
    </lineage>
</organism>